<feature type="transmembrane region" description="Helical" evidence="5">
    <location>
        <begin position="439"/>
        <end position="472"/>
    </location>
</feature>
<feature type="transmembrane region" description="Helical" evidence="5">
    <location>
        <begin position="21"/>
        <end position="39"/>
    </location>
</feature>
<dbReference type="EMBL" id="JAYLLN010000007">
    <property type="protein sequence ID" value="MEI5984268.1"/>
    <property type="molecule type" value="Genomic_DNA"/>
</dbReference>
<dbReference type="InterPro" id="IPR049453">
    <property type="entry name" value="Memb_transporter_dom"/>
</dbReference>
<dbReference type="Proteomes" id="UP001363035">
    <property type="component" value="Unassembled WGS sequence"/>
</dbReference>
<name>A0ABU8I3R2_9SPHI</name>
<feature type="domain" description="Integral membrane bound transporter" evidence="7">
    <location>
        <begin position="401"/>
        <end position="522"/>
    </location>
</feature>
<reference evidence="8 9" key="1">
    <citation type="submission" date="2024-01" db="EMBL/GenBank/DDBJ databases">
        <title>Sphingobacterium tenebrionis sp. nov., a novel endophyte isolated from tenebrio molitor intestines.</title>
        <authorList>
            <person name="Zhang C."/>
        </authorList>
    </citation>
    <scope>NUCLEOTIDE SEQUENCE [LARGE SCALE GENOMIC DNA]</scope>
    <source>
        <strain evidence="8 9">PU5-4</strain>
    </source>
</reference>
<feature type="domain" description="Integral membrane protein YccS N-terminal" evidence="6">
    <location>
        <begin position="73"/>
        <end position="346"/>
    </location>
</feature>
<comment type="caution">
    <text evidence="8">The sequence shown here is derived from an EMBL/GenBank/DDBJ whole genome shotgun (WGS) entry which is preliminary data.</text>
</comment>
<dbReference type="Pfam" id="PF13515">
    <property type="entry name" value="FUSC_2"/>
    <property type="match status" value="1"/>
</dbReference>
<feature type="transmembrane region" description="Helical" evidence="5">
    <location>
        <begin position="385"/>
        <end position="405"/>
    </location>
</feature>
<evidence type="ECO:0000256" key="4">
    <source>
        <dbReference type="ARBA" id="ARBA00023136"/>
    </source>
</evidence>
<proteinExistence type="predicted"/>
<evidence type="ECO:0000256" key="1">
    <source>
        <dbReference type="ARBA" id="ARBA00004141"/>
    </source>
</evidence>
<evidence type="ECO:0000259" key="6">
    <source>
        <dbReference type="Pfam" id="PF12805"/>
    </source>
</evidence>
<sequence length="678" mass="77394">MATSVFSKISSFLKTESSFDALRNILIILIPSLFVFYLFDGHVAIAFAVGVLLACLTDLPGTKKDKWTSFAYCIPVFAITSISISLALANHSPIIVLLLGIFGFVYTFIALLGFRINFIGNLGLIVASFTIGLRPEDPLIFSLSVTAGAICFYILSLLQVYLFPYRSLRFAVQSGITSLSQLIRLKIDCYNEEIPLPKTYKQLSALQIKVSDQLEAVRSLLLRNKNLHSEKDLRTKIWLAKLYKLIDLYELLMAVDQDYERIRELLKSGNTLSLIRRALAILSKETAELNYLKKSKSSNLKRKKEFEKIMVQLEVDQFIADFHRKELIISIAKQLGQIANILHDIKEEVLDADHSWVESKNFKDFVAPDSDFKTLVNNFNFKSPIFSYAVRMSILLMLGGVIGYALPEYRYASWILLTIILVARPSFTTTQKRNYQRIVGSLIGIAISLLILLIIKDFTILMGIAIFCLYLFLLFNKPNYLVCVIFITITILIGQHTFEGTIQDILGSRFAFTLMGSIFAVLGCLAIPINHYRSIEQQTNRLLDHFRNFFQKIKESYEVQELSYYDLRLVRKFTQSALALSYDSLEQFAKDPIQGRLHKKEIEHFQTLAYRINALLVGLSINRTKLGFVLHPELMNERTAYIDTLIAEAETLSKKLHKNKERPNIKKDLSILNSNNKR</sequence>
<keyword evidence="3 5" id="KW-1133">Transmembrane helix</keyword>
<feature type="transmembrane region" description="Helical" evidence="5">
    <location>
        <begin position="478"/>
        <end position="498"/>
    </location>
</feature>
<evidence type="ECO:0000256" key="2">
    <source>
        <dbReference type="ARBA" id="ARBA00022692"/>
    </source>
</evidence>
<evidence type="ECO:0000256" key="3">
    <source>
        <dbReference type="ARBA" id="ARBA00022989"/>
    </source>
</evidence>
<evidence type="ECO:0000313" key="8">
    <source>
        <dbReference type="EMBL" id="MEI5984268.1"/>
    </source>
</evidence>
<dbReference type="RefSeq" id="WP_099367904.1">
    <property type="nucleotide sequence ID" value="NZ_JAYLLN010000007.1"/>
</dbReference>
<keyword evidence="9" id="KW-1185">Reference proteome</keyword>
<feature type="transmembrane region" description="Helical" evidence="5">
    <location>
        <begin position="139"/>
        <end position="163"/>
    </location>
</feature>
<protein>
    <submittedName>
        <fullName evidence="8">FUSC family membrane protein</fullName>
    </submittedName>
</protein>
<keyword evidence="4 5" id="KW-0472">Membrane</keyword>
<dbReference type="Pfam" id="PF12805">
    <property type="entry name" value="FUSC-like"/>
    <property type="match status" value="1"/>
</dbReference>
<keyword evidence="2 5" id="KW-0812">Transmembrane</keyword>
<feature type="transmembrane region" description="Helical" evidence="5">
    <location>
        <begin position="510"/>
        <end position="529"/>
    </location>
</feature>
<feature type="transmembrane region" description="Helical" evidence="5">
    <location>
        <begin position="411"/>
        <end position="427"/>
    </location>
</feature>
<dbReference type="InterPro" id="IPR032692">
    <property type="entry name" value="YccS_N"/>
</dbReference>
<evidence type="ECO:0000259" key="7">
    <source>
        <dbReference type="Pfam" id="PF13515"/>
    </source>
</evidence>
<feature type="transmembrane region" description="Helical" evidence="5">
    <location>
        <begin position="94"/>
        <end position="111"/>
    </location>
</feature>
<gene>
    <name evidence="8" type="ORF">VJ786_05060</name>
</gene>
<evidence type="ECO:0000313" key="9">
    <source>
        <dbReference type="Proteomes" id="UP001363035"/>
    </source>
</evidence>
<feature type="transmembrane region" description="Helical" evidence="5">
    <location>
        <begin position="69"/>
        <end position="88"/>
    </location>
</feature>
<evidence type="ECO:0000256" key="5">
    <source>
        <dbReference type="SAM" id="Phobius"/>
    </source>
</evidence>
<comment type="subcellular location">
    <subcellularLocation>
        <location evidence="1">Membrane</location>
        <topology evidence="1">Multi-pass membrane protein</topology>
    </subcellularLocation>
</comment>
<accession>A0ABU8I3R2</accession>
<organism evidence="8 9">
    <name type="scientific">Sphingobacterium tenebrionis</name>
    <dbReference type="NCBI Taxonomy" id="3111775"/>
    <lineage>
        <taxon>Bacteria</taxon>
        <taxon>Pseudomonadati</taxon>
        <taxon>Bacteroidota</taxon>
        <taxon>Sphingobacteriia</taxon>
        <taxon>Sphingobacteriales</taxon>
        <taxon>Sphingobacteriaceae</taxon>
        <taxon>Sphingobacterium</taxon>
    </lineage>
</organism>